<dbReference type="Proteomes" id="UP001501521">
    <property type="component" value="Unassembled WGS sequence"/>
</dbReference>
<dbReference type="PANTHER" id="PTHR47561">
    <property type="entry name" value="POLYSACCHARIDE DEACETYLASE FAMILY PROTEIN (AFU_ORTHOLOGUE AFUA_6G05030)"/>
    <property type="match status" value="1"/>
</dbReference>
<feature type="domain" description="NodB homology" evidence="1">
    <location>
        <begin position="27"/>
        <end position="178"/>
    </location>
</feature>
<evidence type="ECO:0000259" key="1">
    <source>
        <dbReference type="PROSITE" id="PS51677"/>
    </source>
</evidence>
<dbReference type="InterPro" id="IPR011330">
    <property type="entry name" value="Glyco_hydro/deAcase_b/a-brl"/>
</dbReference>
<dbReference type="SUPFAM" id="SSF88713">
    <property type="entry name" value="Glycoside hydrolase/deacetylase"/>
    <property type="match status" value="1"/>
</dbReference>
<proteinExistence type="predicted"/>
<comment type="caution">
    <text evidence="2">The sequence shown here is derived from an EMBL/GenBank/DDBJ whole genome shotgun (WGS) entry which is preliminary data.</text>
</comment>
<protein>
    <submittedName>
        <fullName evidence="2">Polysaccharide deacetylase family protein</fullName>
    </submittedName>
</protein>
<organism evidence="2 3">
    <name type="scientific">Tessaracoccus lubricantis</name>
    <dbReference type="NCBI Taxonomy" id="545543"/>
    <lineage>
        <taxon>Bacteria</taxon>
        <taxon>Bacillati</taxon>
        <taxon>Actinomycetota</taxon>
        <taxon>Actinomycetes</taxon>
        <taxon>Propionibacteriales</taxon>
        <taxon>Propionibacteriaceae</taxon>
        <taxon>Tessaracoccus</taxon>
    </lineage>
</organism>
<reference evidence="3" key="1">
    <citation type="journal article" date="2019" name="Int. J. Syst. Evol. Microbiol.">
        <title>The Global Catalogue of Microorganisms (GCM) 10K type strain sequencing project: providing services to taxonomists for standard genome sequencing and annotation.</title>
        <authorList>
            <consortium name="The Broad Institute Genomics Platform"/>
            <consortium name="The Broad Institute Genome Sequencing Center for Infectious Disease"/>
            <person name="Wu L."/>
            <person name="Ma J."/>
        </authorList>
    </citation>
    <scope>NUCLEOTIDE SEQUENCE [LARGE SCALE GENOMIC DNA]</scope>
    <source>
        <strain evidence="3">JCM 19125</strain>
    </source>
</reference>
<name>A0ABP9FPE9_9ACTN</name>
<accession>A0ABP9FPE9</accession>
<sequence length="317" mass="36136">MRNEARQKDNHMNQNPITVVIGTDMETDVGSFTPYYEGLTKGTPLLLDLFEETDVTTTFLFTGDSVKAHPEVARECLARGHEVGSHSLQHETVGDPLFDLPGTKPILEHEVLPRLRLNTELIEQATGVRPVSFRCPRLWGSTAVVRALDELGYVADLTYPMYFHREQFAPYFSSLEDWTQRGDSSVLQIPNFADMVMESNDPGLERDRDQWPLFRTKGGRYMLERSMAFKQFCDGKQIDTYLCFYIHPWEFWPMEKSYNFGEATVIPESFITENVGPGAIDELRILIEGLKAEGAVFMQAKDVPALVRERQSQRVGV</sequence>
<dbReference type="PROSITE" id="PS51677">
    <property type="entry name" value="NODB"/>
    <property type="match status" value="1"/>
</dbReference>
<dbReference type="InterPro" id="IPR002509">
    <property type="entry name" value="NODB_dom"/>
</dbReference>
<evidence type="ECO:0000313" key="2">
    <source>
        <dbReference type="EMBL" id="GAA4907458.1"/>
    </source>
</evidence>
<evidence type="ECO:0000313" key="3">
    <source>
        <dbReference type="Proteomes" id="UP001501521"/>
    </source>
</evidence>
<dbReference type="Pfam" id="PF01522">
    <property type="entry name" value="Polysacc_deac_1"/>
    <property type="match status" value="1"/>
</dbReference>
<dbReference type="EMBL" id="BAABLV010000042">
    <property type="protein sequence ID" value="GAA4907458.1"/>
    <property type="molecule type" value="Genomic_DNA"/>
</dbReference>
<gene>
    <name evidence="2" type="ORF">GCM10025789_28690</name>
</gene>
<keyword evidence="3" id="KW-1185">Reference proteome</keyword>
<dbReference type="Gene3D" id="3.20.20.370">
    <property type="entry name" value="Glycoside hydrolase/deacetylase"/>
    <property type="match status" value="1"/>
</dbReference>
<dbReference type="PANTHER" id="PTHR47561:SF1">
    <property type="entry name" value="POLYSACCHARIDE DEACETYLASE FAMILY PROTEIN (AFU_ORTHOLOGUE AFUA_6G05030)"/>
    <property type="match status" value="1"/>
</dbReference>